<sequence>MQYDTALSMVRAALVRLGCVALCAAIAMSAANAAEKRATWINPVDIDYKYDFTLEHQGVSFRTGADPAVVLHKDAYYLFMTKADGYWRSSDLVRWHFIPAIRWPFEGNVAPAAVSDGNKLYIMQSSFGPRPLLSTTNPASGTLDFEERMMEKLPDSVPAGQEDRVGKGQIPPGPWDPDLFRDDDGRWYLYWGSSNLYPIYGIEVDPSKHWSYIGKPAPLFLAHPDLHGWERFGQDHRSEQTRPYAEGSWMTKHDGHYYLQYAAPGTEYNVYANGVYVGDSPLGPFTYAPYNPISYRPGGYATGAGHGSTFQDRHGNWWNTGTTWIGNNWNFERRIVQYPAGFTADGQMYASTRFGDFPHWAATSRVSNPDDLFTGWMLLSYHKPVTASSTRAGFEAKNVTDEDPHTFWVAARNAAGETLTVDLGAVMTVRAVQVNFADYQSTLFGDNSEIWTAFNLLGSKDGKHWIALGVVPATEHRDRPNAYVPFPVAARVRYVRYDHIHAGAANLAISDMRVFGKADGKLPLTPQIVDAAHEADSRNAVIRWTAIPGAIGYNIRWGLRPDRLYQTHQVWAGSDPIVELRALTAGQSYWVAIEAFNETGVSELSRPILMR</sequence>
<evidence type="ECO:0000256" key="4">
    <source>
        <dbReference type="SAM" id="MobiDB-lite"/>
    </source>
</evidence>
<dbReference type="SUPFAM" id="SSF49265">
    <property type="entry name" value="Fibronectin type III"/>
    <property type="match status" value="1"/>
</dbReference>
<evidence type="ECO:0000259" key="7">
    <source>
        <dbReference type="PROSITE" id="PS50853"/>
    </source>
</evidence>
<dbReference type="InterPro" id="IPR036116">
    <property type="entry name" value="FN3_sf"/>
</dbReference>
<dbReference type="InterPro" id="IPR013783">
    <property type="entry name" value="Ig-like_fold"/>
</dbReference>
<dbReference type="CDD" id="cd00063">
    <property type="entry name" value="FN3"/>
    <property type="match status" value="1"/>
</dbReference>
<dbReference type="PROSITE" id="PS50853">
    <property type="entry name" value="FN3"/>
    <property type="match status" value="1"/>
</dbReference>
<evidence type="ECO:0000313" key="9">
    <source>
        <dbReference type="Proteomes" id="UP001499951"/>
    </source>
</evidence>
<evidence type="ECO:0000256" key="3">
    <source>
        <dbReference type="ARBA" id="ARBA00023295"/>
    </source>
</evidence>
<dbReference type="Gene3D" id="2.60.120.260">
    <property type="entry name" value="Galactose-binding domain-like"/>
    <property type="match status" value="1"/>
</dbReference>
<dbReference type="PROSITE" id="PS50022">
    <property type="entry name" value="FA58C_3"/>
    <property type="match status" value="1"/>
</dbReference>
<dbReference type="EMBL" id="BAAADD010000010">
    <property type="protein sequence ID" value="GAA0583851.1"/>
    <property type="molecule type" value="Genomic_DNA"/>
</dbReference>
<comment type="caution">
    <text evidence="8">The sequence shown here is derived from an EMBL/GenBank/DDBJ whole genome shotgun (WGS) entry which is preliminary data.</text>
</comment>
<keyword evidence="3" id="KW-0326">Glycosidase</keyword>
<feature type="chain" id="PRO_5046890205" evidence="5">
    <location>
        <begin position="34"/>
        <end position="611"/>
    </location>
</feature>
<dbReference type="InterPro" id="IPR006710">
    <property type="entry name" value="Glyco_hydro_43"/>
</dbReference>
<dbReference type="PANTHER" id="PTHR42812:SF14">
    <property type="entry name" value="SECRETED PROTEIN"/>
    <property type="match status" value="1"/>
</dbReference>
<dbReference type="Gene3D" id="2.115.10.20">
    <property type="entry name" value="Glycosyl hydrolase domain, family 43"/>
    <property type="match status" value="1"/>
</dbReference>
<evidence type="ECO:0000259" key="6">
    <source>
        <dbReference type="PROSITE" id="PS50022"/>
    </source>
</evidence>
<dbReference type="InterPro" id="IPR051795">
    <property type="entry name" value="Glycosyl_Hydrlase_43"/>
</dbReference>
<dbReference type="Pfam" id="PF04616">
    <property type="entry name" value="Glyco_hydro_43"/>
    <property type="match status" value="1"/>
</dbReference>
<feature type="signal peptide" evidence="5">
    <location>
        <begin position="1"/>
        <end position="33"/>
    </location>
</feature>
<protein>
    <submittedName>
        <fullName evidence="8">Family 43 glycosylhydrolase</fullName>
    </submittedName>
</protein>
<keyword evidence="2" id="KW-0378">Hydrolase</keyword>
<feature type="region of interest" description="Disordered" evidence="4">
    <location>
        <begin position="156"/>
        <end position="176"/>
    </location>
</feature>
<accession>A0ABN1F709</accession>
<dbReference type="SUPFAM" id="SSF49785">
    <property type="entry name" value="Galactose-binding domain-like"/>
    <property type="match status" value="1"/>
</dbReference>
<dbReference type="InterPro" id="IPR023296">
    <property type="entry name" value="Glyco_hydro_beta-prop_sf"/>
</dbReference>
<evidence type="ECO:0000256" key="1">
    <source>
        <dbReference type="ARBA" id="ARBA00009865"/>
    </source>
</evidence>
<dbReference type="Gene3D" id="2.60.40.10">
    <property type="entry name" value="Immunoglobulins"/>
    <property type="match status" value="1"/>
</dbReference>
<name>A0ABN1F709_9PROT</name>
<gene>
    <name evidence="8" type="ORF">GCM10008942_35980</name>
</gene>
<comment type="similarity">
    <text evidence="1">Belongs to the glycosyl hydrolase 43 family.</text>
</comment>
<evidence type="ECO:0000313" key="8">
    <source>
        <dbReference type="EMBL" id="GAA0583851.1"/>
    </source>
</evidence>
<dbReference type="PANTHER" id="PTHR42812">
    <property type="entry name" value="BETA-XYLOSIDASE"/>
    <property type="match status" value="1"/>
</dbReference>
<dbReference type="SUPFAM" id="SSF75005">
    <property type="entry name" value="Arabinanase/levansucrase/invertase"/>
    <property type="match status" value="1"/>
</dbReference>
<keyword evidence="9" id="KW-1185">Reference proteome</keyword>
<dbReference type="InterPro" id="IPR000421">
    <property type="entry name" value="FA58C"/>
</dbReference>
<dbReference type="InterPro" id="IPR003961">
    <property type="entry name" value="FN3_dom"/>
</dbReference>
<dbReference type="Proteomes" id="UP001499951">
    <property type="component" value="Unassembled WGS sequence"/>
</dbReference>
<dbReference type="Pfam" id="PF00754">
    <property type="entry name" value="F5_F8_type_C"/>
    <property type="match status" value="1"/>
</dbReference>
<feature type="domain" description="F5/8 type C" evidence="6">
    <location>
        <begin position="366"/>
        <end position="517"/>
    </location>
</feature>
<dbReference type="InterPro" id="IPR008979">
    <property type="entry name" value="Galactose-bd-like_sf"/>
</dbReference>
<proteinExistence type="inferred from homology"/>
<evidence type="ECO:0000256" key="2">
    <source>
        <dbReference type="ARBA" id="ARBA00022801"/>
    </source>
</evidence>
<evidence type="ECO:0000256" key="5">
    <source>
        <dbReference type="SAM" id="SignalP"/>
    </source>
</evidence>
<feature type="domain" description="Fibronectin type-III" evidence="7">
    <location>
        <begin position="525"/>
        <end position="611"/>
    </location>
</feature>
<dbReference type="CDD" id="cd08982">
    <property type="entry name" value="GH43-like"/>
    <property type="match status" value="1"/>
</dbReference>
<keyword evidence="5" id="KW-0732">Signal</keyword>
<reference evidence="8 9" key="1">
    <citation type="journal article" date="2019" name="Int. J. Syst. Evol. Microbiol.">
        <title>The Global Catalogue of Microorganisms (GCM) 10K type strain sequencing project: providing services to taxonomists for standard genome sequencing and annotation.</title>
        <authorList>
            <consortium name="The Broad Institute Genomics Platform"/>
            <consortium name="The Broad Institute Genome Sequencing Center for Infectious Disease"/>
            <person name="Wu L."/>
            <person name="Ma J."/>
        </authorList>
    </citation>
    <scope>NUCLEOTIDE SEQUENCE [LARGE SCALE GENOMIC DNA]</scope>
    <source>
        <strain evidence="8 9">JCM 15089</strain>
    </source>
</reference>
<organism evidence="8 9">
    <name type="scientific">Rhizomicrobium electricum</name>
    <dbReference type="NCBI Taxonomy" id="480070"/>
    <lineage>
        <taxon>Bacteria</taxon>
        <taxon>Pseudomonadati</taxon>
        <taxon>Pseudomonadota</taxon>
        <taxon>Alphaproteobacteria</taxon>
        <taxon>Micropepsales</taxon>
        <taxon>Micropepsaceae</taxon>
        <taxon>Rhizomicrobium</taxon>
    </lineage>
</organism>